<dbReference type="EMBL" id="MCGH01000003">
    <property type="protein sequence ID" value="ODM03290.1"/>
    <property type="molecule type" value="Genomic_DNA"/>
</dbReference>
<proteinExistence type="predicted"/>
<dbReference type="RefSeq" id="WP_044963351.1">
    <property type="nucleotide sequence ID" value="NZ_DBFYTC010000200.1"/>
</dbReference>
<evidence type="ECO:0000313" key="3">
    <source>
        <dbReference type="EMBL" id="ODM08084.1"/>
    </source>
</evidence>
<evidence type="ECO:0000313" key="5">
    <source>
        <dbReference type="Proteomes" id="UP000095003"/>
    </source>
</evidence>
<feature type="transmembrane region" description="Helical" evidence="1">
    <location>
        <begin position="47"/>
        <end position="68"/>
    </location>
</feature>
<protein>
    <recommendedName>
        <fullName evidence="6">ABC-2 family transporter protein</fullName>
    </recommendedName>
</protein>
<feature type="transmembrane region" description="Helical" evidence="1">
    <location>
        <begin position="192"/>
        <end position="213"/>
    </location>
</feature>
<reference evidence="4 5" key="1">
    <citation type="submission" date="2016-07" db="EMBL/GenBank/DDBJ databases">
        <title>Characterization of isolates of Eisenbergiella tayi derived from blood cultures, using whole genome sequencing.</title>
        <authorList>
            <person name="Burdz T."/>
            <person name="Wiebe D."/>
            <person name="Huynh C."/>
            <person name="Bernard K."/>
        </authorList>
    </citation>
    <scope>NUCLEOTIDE SEQUENCE [LARGE SCALE GENOMIC DNA]</scope>
    <source>
        <strain evidence="2 4">NML 110608</strain>
        <strain evidence="3 5">NML 120489</strain>
    </source>
</reference>
<keyword evidence="1" id="KW-0812">Transmembrane</keyword>
<keyword evidence="1" id="KW-0472">Membrane</keyword>
<accession>A0A1E3AH60</accession>
<sequence length="219" mass="24950">MKQYTSLLKKDLFLMGNYLFFIPAITFVLPFFYYWRLPQYAEQKGTGLLILIIASIYSEFLAYEQIFLKDAECPRALSLLCASPYRRSDIIISRYILFCLVFAATAIIYTGLSLVLAASFRLSPPEYAVAFFLNALLFSILTPLQHLFGFENSKFVLVIIIMASCFLLPLLLKTDLLEANWLNGLPVLPAFLFLLLLSVILLILSAGITVKIFQRKELM</sequence>
<dbReference type="EMBL" id="MCGI01000006">
    <property type="protein sequence ID" value="ODM08084.1"/>
    <property type="molecule type" value="Genomic_DNA"/>
</dbReference>
<gene>
    <name evidence="3" type="ORF">BEH84_05408</name>
    <name evidence="2" type="ORF">BEI61_04085</name>
</gene>
<feature type="transmembrane region" description="Helical" evidence="1">
    <location>
        <begin position="12"/>
        <end position="35"/>
    </location>
</feature>
<feature type="transmembrane region" description="Helical" evidence="1">
    <location>
        <begin position="127"/>
        <end position="148"/>
    </location>
</feature>
<feature type="transmembrane region" description="Helical" evidence="1">
    <location>
        <begin position="155"/>
        <end position="172"/>
    </location>
</feature>
<dbReference type="GeneID" id="93301280"/>
<evidence type="ECO:0008006" key="6">
    <source>
        <dbReference type="Google" id="ProtNLM"/>
    </source>
</evidence>
<organism evidence="3 5">
    <name type="scientific">Eisenbergiella tayi</name>
    <dbReference type="NCBI Taxonomy" id="1432052"/>
    <lineage>
        <taxon>Bacteria</taxon>
        <taxon>Bacillati</taxon>
        <taxon>Bacillota</taxon>
        <taxon>Clostridia</taxon>
        <taxon>Lachnospirales</taxon>
        <taxon>Lachnospiraceae</taxon>
        <taxon>Eisenbergiella</taxon>
    </lineage>
</organism>
<comment type="caution">
    <text evidence="3">The sequence shown here is derived from an EMBL/GenBank/DDBJ whole genome shotgun (WGS) entry which is preliminary data.</text>
</comment>
<evidence type="ECO:0000313" key="2">
    <source>
        <dbReference type="EMBL" id="ODM03290.1"/>
    </source>
</evidence>
<feature type="transmembrane region" description="Helical" evidence="1">
    <location>
        <begin position="95"/>
        <end position="121"/>
    </location>
</feature>
<name>A0A1E3AH60_9FIRM</name>
<dbReference type="AlphaFoldDB" id="A0A1E3AH60"/>
<dbReference type="Proteomes" id="UP000095003">
    <property type="component" value="Unassembled WGS sequence"/>
</dbReference>
<evidence type="ECO:0000313" key="4">
    <source>
        <dbReference type="Proteomes" id="UP000094067"/>
    </source>
</evidence>
<keyword evidence="1" id="KW-1133">Transmembrane helix</keyword>
<dbReference type="InterPro" id="IPR025699">
    <property type="entry name" value="ABC2_memb-like"/>
</dbReference>
<dbReference type="Pfam" id="PF13346">
    <property type="entry name" value="ABC2_membrane_5"/>
    <property type="match status" value="1"/>
</dbReference>
<evidence type="ECO:0000256" key="1">
    <source>
        <dbReference type="SAM" id="Phobius"/>
    </source>
</evidence>
<dbReference type="Proteomes" id="UP000094067">
    <property type="component" value="Unassembled WGS sequence"/>
</dbReference>